<evidence type="ECO:0000313" key="2">
    <source>
        <dbReference type="Proteomes" id="UP001246858"/>
    </source>
</evidence>
<dbReference type="EMBL" id="JAVDTF010000001">
    <property type="protein sequence ID" value="MDR6781481.1"/>
    <property type="molecule type" value="Genomic_DNA"/>
</dbReference>
<comment type="caution">
    <text evidence="1">The sequence shown here is derived from an EMBL/GenBank/DDBJ whole genome shotgun (WGS) entry which is preliminary data.</text>
</comment>
<reference evidence="1" key="1">
    <citation type="submission" date="2023-07" db="EMBL/GenBank/DDBJ databases">
        <title>Sorghum-associated microbial communities from plants grown in Nebraska, USA.</title>
        <authorList>
            <person name="Schachtman D."/>
        </authorList>
    </citation>
    <scope>NUCLEOTIDE SEQUENCE</scope>
    <source>
        <strain evidence="1">2697</strain>
    </source>
</reference>
<accession>A0ACC6KQM0</accession>
<keyword evidence="2" id="KW-1185">Reference proteome</keyword>
<proteinExistence type="predicted"/>
<dbReference type="Proteomes" id="UP001246858">
    <property type="component" value="Unassembled WGS sequence"/>
</dbReference>
<name>A0ACC6KQM0_9SPHI</name>
<gene>
    <name evidence="1" type="ORF">J2X78_000033</name>
</gene>
<organism evidence="1 2">
    <name type="scientific">Pedobacter africanus</name>
    <dbReference type="NCBI Taxonomy" id="151894"/>
    <lineage>
        <taxon>Bacteria</taxon>
        <taxon>Pseudomonadati</taxon>
        <taxon>Bacteroidota</taxon>
        <taxon>Sphingobacteriia</taxon>
        <taxon>Sphingobacteriales</taxon>
        <taxon>Sphingobacteriaceae</taxon>
        <taxon>Pedobacter</taxon>
    </lineage>
</organism>
<protein>
    <submittedName>
        <fullName evidence="1">Uncharacterized protein</fullName>
    </submittedName>
</protein>
<sequence length="464" mass="51161">MAGMILLAFACHKDNQKFDYQEINNVTVETDVTSYTLFAGDSLIVIPKLKESMPTGEEFTYAWTASIANSSNASQTQLSASKDLRVKLELVPATYNLNFKVTSKKTGITSMSRVTLTVQAAFYSGWYVANNRAGKASMSFIRADDKIYENPAEEVNKKTYTGKALSVFPSTSIGVIYFFTAQNAYRFNINDLLELTDRTGTLPLAPVPYTGAPVFSTSHSSLVTDQYIVADGALYAGLGPTFYAAEVLKPFSDRLTGDYNMFPGVFPAAQTTTMFYDNKYKRFMQLPYLDRDLTVLPQTAGNFNLANVGRTMIAYDSGVAGNNNEFYYVMEAAGIRSLISTVGIAPGISQAINNSPEINEAKHFATSSIFKQMYYAATNKIYKYDILANSSTLVYTFPAGYVVKDLELQRAPAASNSRILAVGTNKGDVGEVYLFDISDSGDFVNQTYTKKYEGFGEIICIKRR</sequence>
<evidence type="ECO:0000313" key="1">
    <source>
        <dbReference type="EMBL" id="MDR6781481.1"/>
    </source>
</evidence>